<feature type="transmembrane region" description="Helical" evidence="1">
    <location>
        <begin position="80"/>
        <end position="100"/>
    </location>
</feature>
<dbReference type="PANTHER" id="PTHR33741">
    <property type="entry name" value="TRANSMEMBRANE PROTEIN DDB_G0269096-RELATED"/>
    <property type="match status" value="1"/>
</dbReference>
<reference evidence="3 4" key="1">
    <citation type="journal article" date="2017" name="Mol. Biol. Evol.">
        <title>The 4-celled Tetrabaena socialis nuclear genome reveals the essential components for genetic control of cell number at the origin of multicellularity in the volvocine lineage.</title>
        <authorList>
            <person name="Featherston J."/>
            <person name="Arakaki Y."/>
            <person name="Hanschen E.R."/>
            <person name="Ferris P.J."/>
            <person name="Michod R.E."/>
            <person name="Olson B.J.S.C."/>
            <person name="Nozaki H."/>
            <person name="Durand P.M."/>
        </authorList>
    </citation>
    <scope>NUCLEOTIDE SEQUENCE [LARGE SCALE GENOMIC DNA]</scope>
    <source>
        <strain evidence="3 4">NIES-571</strain>
    </source>
</reference>
<sequence length="162" mass="17311">MAEVEKPEGVNVAIVVPATAPPPAAGPSWLSVYFAKWKGQNETPLPREPLRSLALSWGGAFLSILIISCLNQYATPRMDFPWLIASFGASAVLVFGIPAAKLSQPRNVIAGATGLIAASISHIPDWQGFKFMLTAAAGSTVMVLVALIYNNAIPGRKYPTYW</sequence>
<keyword evidence="1" id="KW-1133">Transmembrane helix</keyword>
<feature type="domain" description="HPP transmembrane region" evidence="2">
    <location>
        <begin position="47"/>
        <end position="113"/>
    </location>
</feature>
<name>A0A2J7ZZX5_9CHLO</name>
<accession>A0A2J7ZZX5</accession>
<gene>
    <name evidence="3" type="ORF">TSOC_007945</name>
</gene>
<evidence type="ECO:0000256" key="1">
    <source>
        <dbReference type="SAM" id="Phobius"/>
    </source>
</evidence>
<dbReference type="PANTHER" id="PTHR33741:SF5">
    <property type="entry name" value="TRANSMEMBRANE PROTEIN DDB_G0269096-RELATED"/>
    <property type="match status" value="1"/>
</dbReference>
<dbReference type="Pfam" id="PF04982">
    <property type="entry name" value="TM_HPP"/>
    <property type="match status" value="1"/>
</dbReference>
<evidence type="ECO:0000313" key="3">
    <source>
        <dbReference type="EMBL" id="PNH05788.1"/>
    </source>
</evidence>
<keyword evidence="1 3" id="KW-0812">Transmembrane</keyword>
<evidence type="ECO:0000259" key="2">
    <source>
        <dbReference type="Pfam" id="PF04982"/>
    </source>
</evidence>
<comment type="caution">
    <text evidence="3">The sequence shown here is derived from an EMBL/GenBank/DDBJ whole genome shotgun (WGS) entry which is preliminary data.</text>
</comment>
<feature type="transmembrane region" description="Helical" evidence="1">
    <location>
        <begin position="53"/>
        <end position="74"/>
    </location>
</feature>
<dbReference type="InterPro" id="IPR058581">
    <property type="entry name" value="TM_HPP"/>
</dbReference>
<dbReference type="AlphaFoldDB" id="A0A2J7ZZX5"/>
<evidence type="ECO:0000313" key="4">
    <source>
        <dbReference type="Proteomes" id="UP000236333"/>
    </source>
</evidence>
<dbReference type="EMBL" id="PGGS01000279">
    <property type="protein sequence ID" value="PNH05788.1"/>
    <property type="molecule type" value="Genomic_DNA"/>
</dbReference>
<proteinExistence type="predicted"/>
<dbReference type="InterPro" id="IPR007065">
    <property type="entry name" value="HPP"/>
</dbReference>
<keyword evidence="1" id="KW-0472">Membrane</keyword>
<feature type="transmembrane region" description="Helical" evidence="1">
    <location>
        <begin position="129"/>
        <end position="149"/>
    </location>
</feature>
<protein>
    <submittedName>
        <fullName evidence="3">Transmembrane protein</fullName>
    </submittedName>
</protein>
<dbReference type="OrthoDB" id="2016548at2759"/>
<organism evidence="3 4">
    <name type="scientific">Tetrabaena socialis</name>
    <dbReference type="NCBI Taxonomy" id="47790"/>
    <lineage>
        <taxon>Eukaryota</taxon>
        <taxon>Viridiplantae</taxon>
        <taxon>Chlorophyta</taxon>
        <taxon>core chlorophytes</taxon>
        <taxon>Chlorophyceae</taxon>
        <taxon>CS clade</taxon>
        <taxon>Chlamydomonadales</taxon>
        <taxon>Tetrabaenaceae</taxon>
        <taxon>Tetrabaena</taxon>
    </lineage>
</organism>
<feature type="transmembrane region" description="Helical" evidence="1">
    <location>
        <begin position="107"/>
        <end position="123"/>
    </location>
</feature>
<keyword evidence="4" id="KW-1185">Reference proteome</keyword>
<dbReference type="Proteomes" id="UP000236333">
    <property type="component" value="Unassembled WGS sequence"/>
</dbReference>